<feature type="transmembrane region" description="Helical" evidence="1">
    <location>
        <begin position="6"/>
        <end position="27"/>
    </location>
</feature>
<name>A0A6G0WC76_9STRA</name>
<gene>
    <name evidence="2" type="ORF">Ae201684_016824</name>
</gene>
<keyword evidence="3" id="KW-1185">Reference proteome</keyword>
<dbReference type="AlphaFoldDB" id="A0A6G0WC76"/>
<organism evidence="2 3">
    <name type="scientific">Aphanomyces euteiches</name>
    <dbReference type="NCBI Taxonomy" id="100861"/>
    <lineage>
        <taxon>Eukaryota</taxon>
        <taxon>Sar</taxon>
        <taxon>Stramenopiles</taxon>
        <taxon>Oomycota</taxon>
        <taxon>Saprolegniomycetes</taxon>
        <taxon>Saprolegniales</taxon>
        <taxon>Verrucalvaceae</taxon>
        <taxon>Aphanomyces</taxon>
    </lineage>
</organism>
<evidence type="ECO:0000313" key="2">
    <source>
        <dbReference type="EMBL" id="KAF0724530.1"/>
    </source>
</evidence>
<dbReference type="Proteomes" id="UP000481153">
    <property type="component" value="Unassembled WGS sequence"/>
</dbReference>
<comment type="caution">
    <text evidence="2">The sequence shown here is derived from an EMBL/GenBank/DDBJ whole genome shotgun (WGS) entry which is preliminary data.</text>
</comment>
<reference evidence="2 3" key="1">
    <citation type="submission" date="2019-07" db="EMBL/GenBank/DDBJ databases">
        <title>Genomics analysis of Aphanomyces spp. identifies a new class of oomycete effector associated with host adaptation.</title>
        <authorList>
            <person name="Gaulin E."/>
        </authorList>
    </citation>
    <scope>NUCLEOTIDE SEQUENCE [LARGE SCALE GENOMIC DNA]</scope>
    <source>
        <strain evidence="2 3">ATCC 201684</strain>
    </source>
</reference>
<sequence length="137" mass="15559">MVEVYQHIATGIATVLCAVCLSVASVLSTEKYNILTINQVNFDAMLGDPRYNQWFRENLRCDQRSFGRLVVWLRHRMPDQFKRRSRHSFEKKVAVLLFFLGTEGGYRETAAVFGVAKSWCIAIVSSIAATLVKNAKL</sequence>
<feature type="transmembrane region" description="Helical" evidence="1">
    <location>
        <begin position="112"/>
        <end position="132"/>
    </location>
</feature>
<dbReference type="EMBL" id="VJMJ01000269">
    <property type="protein sequence ID" value="KAF0724530.1"/>
    <property type="molecule type" value="Genomic_DNA"/>
</dbReference>
<evidence type="ECO:0000313" key="3">
    <source>
        <dbReference type="Proteomes" id="UP000481153"/>
    </source>
</evidence>
<evidence type="ECO:0000256" key="1">
    <source>
        <dbReference type="SAM" id="Phobius"/>
    </source>
</evidence>
<proteinExistence type="predicted"/>
<keyword evidence="1" id="KW-0812">Transmembrane</keyword>
<evidence type="ECO:0008006" key="4">
    <source>
        <dbReference type="Google" id="ProtNLM"/>
    </source>
</evidence>
<accession>A0A6G0WC76</accession>
<keyword evidence="1" id="KW-0472">Membrane</keyword>
<keyword evidence="1" id="KW-1133">Transmembrane helix</keyword>
<protein>
    <recommendedName>
        <fullName evidence="4">DDE Tnp4 domain-containing protein</fullName>
    </recommendedName>
</protein>